<dbReference type="Proteomes" id="UP000620266">
    <property type="component" value="Unassembled WGS sequence"/>
</dbReference>
<comment type="similarity">
    <text evidence="6 7">Belongs to the FliO/MopB family.</text>
</comment>
<accession>A0A8J2UKF0</accession>
<dbReference type="InterPro" id="IPR022781">
    <property type="entry name" value="Flagellar_biosynth_FliO"/>
</dbReference>
<proteinExistence type="inferred from homology"/>
<dbReference type="AlphaFoldDB" id="A0A8J2UKF0"/>
<evidence type="ECO:0000256" key="1">
    <source>
        <dbReference type="ARBA" id="ARBA00022475"/>
    </source>
</evidence>
<keyword evidence="4 7" id="KW-0472">Membrane</keyword>
<keyword evidence="1 7" id="KW-1003">Cell membrane</keyword>
<evidence type="ECO:0000313" key="9">
    <source>
        <dbReference type="EMBL" id="GGC03678.1"/>
    </source>
</evidence>
<dbReference type="NCBIfam" id="TIGR03500">
    <property type="entry name" value="FliO_TIGR"/>
    <property type="match status" value="1"/>
</dbReference>
<feature type="chain" id="PRO_5035289765" description="Flagellar protein" evidence="8">
    <location>
        <begin position="24"/>
        <end position="155"/>
    </location>
</feature>
<feature type="transmembrane region" description="Helical" evidence="7">
    <location>
        <begin position="44"/>
        <end position="65"/>
    </location>
</feature>
<dbReference type="GO" id="GO:0009425">
    <property type="term" value="C:bacterial-type flagellum basal body"/>
    <property type="evidence" value="ECO:0007669"/>
    <property type="project" value="UniProtKB-SubCell"/>
</dbReference>
<keyword evidence="5 7" id="KW-0975">Bacterial flagellum</keyword>
<dbReference type="GO" id="GO:0005886">
    <property type="term" value="C:plasma membrane"/>
    <property type="evidence" value="ECO:0007669"/>
    <property type="project" value="UniProtKB-SubCell"/>
</dbReference>
<organism evidence="9 10">
    <name type="scientific">Oxalicibacterium flavum</name>
    <dbReference type="NCBI Taxonomy" id="179467"/>
    <lineage>
        <taxon>Bacteria</taxon>
        <taxon>Pseudomonadati</taxon>
        <taxon>Pseudomonadota</taxon>
        <taxon>Betaproteobacteria</taxon>
        <taxon>Burkholderiales</taxon>
        <taxon>Oxalobacteraceae</taxon>
        <taxon>Oxalicibacterium</taxon>
    </lineage>
</organism>
<reference evidence="9" key="2">
    <citation type="submission" date="2020-09" db="EMBL/GenBank/DDBJ databases">
        <authorList>
            <person name="Sun Q."/>
            <person name="Sedlacek I."/>
        </authorList>
    </citation>
    <scope>NUCLEOTIDE SEQUENCE</scope>
    <source>
        <strain evidence="9">CCM 7086</strain>
    </source>
</reference>
<keyword evidence="8" id="KW-0732">Signal</keyword>
<feature type="signal peptide" evidence="8">
    <location>
        <begin position="1"/>
        <end position="23"/>
    </location>
</feature>
<dbReference type="RefSeq" id="WP_188395189.1">
    <property type="nucleotide sequence ID" value="NZ_BMCG01000002.1"/>
</dbReference>
<dbReference type="PANTHER" id="PTHR38766">
    <property type="entry name" value="FLAGELLAR PROTEIN FLIO"/>
    <property type="match status" value="1"/>
</dbReference>
<keyword evidence="3 7" id="KW-1133">Transmembrane helix</keyword>
<evidence type="ECO:0000313" key="10">
    <source>
        <dbReference type="Proteomes" id="UP000620266"/>
    </source>
</evidence>
<evidence type="ECO:0000256" key="8">
    <source>
        <dbReference type="SAM" id="SignalP"/>
    </source>
</evidence>
<protein>
    <recommendedName>
        <fullName evidence="7">Flagellar protein</fullName>
    </recommendedName>
</protein>
<keyword evidence="2 7" id="KW-0812">Transmembrane</keyword>
<keyword evidence="10" id="KW-1185">Reference proteome</keyword>
<gene>
    <name evidence="9" type="ORF">GCM10007205_11060</name>
</gene>
<sequence>MLARLSRTLTAGVLSLLSLAAFASPAAPAKPVASIPQASPAGNLLQVLLGLIVVLALMALLAWALRRFNAGKALGQSNVRVVGGVSVGTRERVVVVEIADQWIVVGVAPGRVNALATMHKQETALADDPVPARNFSGWLAQNLDKRKRDQDGATP</sequence>
<comment type="subcellular location">
    <subcellularLocation>
        <location evidence="7">Cell membrane</location>
    </subcellularLocation>
    <subcellularLocation>
        <location evidence="7">Bacterial flagellum basal body</location>
    </subcellularLocation>
</comment>
<dbReference type="EMBL" id="BMCG01000002">
    <property type="protein sequence ID" value="GGC03678.1"/>
    <property type="molecule type" value="Genomic_DNA"/>
</dbReference>
<comment type="caution">
    <text evidence="9">The sequence shown here is derived from an EMBL/GenBank/DDBJ whole genome shotgun (WGS) entry which is preliminary data.</text>
</comment>
<reference evidence="9" key="1">
    <citation type="journal article" date="2014" name="Int. J. Syst. Evol. Microbiol.">
        <title>Complete genome sequence of Corynebacterium casei LMG S-19264T (=DSM 44701T), isolated from a smear-ripened cheese.</title>
        <authorList>
            <consortium name="US DOE Joint Genome Institute (JGI-PGF)"/>
            <person name="Walter F."/>
            <person name="Albersmeier A."/>
            <person name="Kalinowski J."/>
            <person name="Ruckert C."/>
        </authorList>
    </citation>
    <scope>NUCLEOTIDE SEQUENCE</scope>
    <source>
        <strain evidence="9">CCM 7086</strain>
    </source>
</reference>
<evidence type="ECO:0000256" key="4">
    <source>
        <dbReference type="ARBA" id="ARBA00023136"/>
    </source>
</evidence>
<dbReference type="PANTHER" id="PTHR38766:SF1">
    <property type="entry name" value="FLAGELLAR PROTEIN FLIO"/>
    <property type="match status" value="1"/>
</dbReference>
<evidence type="ECO:0000256" key="5">
    <source>
        <dbReference type="ARBA" id="ARBA00023143"/>
    </source>
</evidence>
<evidence type="ECO:0000256" key="6">
    <source>
        <dbReference type="ARBA" id="ARBA00037937"/>
    </source>
</evidence>
<evidence type="ECO:0000256" key="2">
    <source>
        <dbReference type="ARBA" id="ARBA00022692"/>
    </source>
</evidence>
<dbReference type="Pfam" id="PF04347">
    <property type="entry name" value="FliO"/>
    <property type="match status" value="1"/>
</dbReference>
<dbReference type="InterPro" id="IPR052205">
    <property type="entry name" value="FliO/MopB"/>
</dbReference>
<name>A0A8J2UKF0_9BURK</name>
<dbReference type="GO" id="GO:0044781">
    <property type="term" value="P:bacterial-type flagellum organization"/>
    <property type="evidence" value="ECO:0007669"/>
    <property type="project" value="UniProtKB-UniRule"/>
</dbReference>
<evidence type="ECO:0000256" key="7">
    <source>
        <dbReference type="RuleBase" id="RU362064"/>
    </source>
</evidence>
<evidence type="ECO:0000256" key="3">
    <source>
        <dbReference type="ARBA" id="ARBA00022989"/>
    </source>
</evidence>